<accession>A0AAD3RWR8</accession>
<evidence type="ECO:0000313" key="2">
    <source>
        <dbReference type="Proteomes" id="UP001279734"/>
    </source>
</evidence>
<sequence>MSIPGIPKGTCHFKQISTVAPYQSLHTGRFLHSDTLMECRLFFSYLGKLKEYPFGNSKGNPPLQANWHCCSISVIAYRDIPPFWHNTSSRQLAASQQNSKLRGDVIRLLQGLQGKIATLPLISKYQGTREGNRIIIIAPTRGNFFVVEKVFHKRHPTGEYENSES</sequence>
<dbReference type="Proteomes" id="UP001279734">
    <property type="component" value="Unassembled WGS sequence"/>
</dbReference>
<name>A0AAD3RWR8_NEPGR</name>
<gene>
    <name evidence="1" type="ORF">Nepgr_001138</name>
</gene>
<keyword evidence="2" id="KW-1185">Reference proteome</keyword>
<proteinExistence type="predicted"/>
<organism evidence="1 2">
    <name type="scientific">Nepenthes gracilis</name>
    <name type="common">Slender pitcher plant</name>
    <dbReference type="NCBI Taxonomy" id="150966"/>
    <lineage>
        <taxon>Eukaryota</taxon>
        <taxon>Viridiplantae</taxon>
        <taxon>Streptophyta</taxon>
        <taxon>Embryophyta</taxon>
        <taxon>Tracheophyta</taxon>
        <taxon>Spermatophyta</taxon>
        <taxon>Magnoliopsida</taxon>
        <taxon>eudicotyledons</taxon>
        <taxon>Gunneridae</taxon>
        <taxon>Pentapetalae</taxon>
        <taxon>Caryophyllales</taxon>
        <taxon>Nepenthaceae</taxon>
        <taxon>Nepenthes</taxon>
    </lineage>
</organism>
<evidence type="ECO:0000313" key="1">
    <source>
        <dbReference type="EMBL" id="GMG99298.1"/>
    </source>
</evidence>
<reference evidence="1" key="1">
    <citation type="submission" date="2023-05" db="EMBL/GenBank/DDBJ databases">
        <title>Nepenthes gracilis genome sequencing.</title>
        <authorList>
            <person name="Fukushima K."/>
        </authorList>
    </citation>
    <scope>NUCLEOTIDE SEQUENCE</scope>
    <source>
        <strain evidence="1">SING2019-196</strain>
    </source>
</reference>
<protein>
    <submittedName>
        <fullName evidence="1">Uncharacterized protein</fullName>
    </submittedName>
</protein>
<comment type="caution">
    <text evidence="1">The sequence shown here is derived from an EMBL/GenBank/DDBJ whole genome shotgun (WGS) entry which is preliminary data.</text>
</comment>
<dbReference type="AlphaFoldDB" id="A0AAD3RWR8"/>
<dbReference type="EMBL" id="BSYO01000001">
    <property type="protein sequence ID" value="GMG99298.1"/>
    <property type="molecule type" value="Genomic_DNA"/>
</dbReference>